<evidence type="ECO:0000256" key="6">
    <source>
        <dbReference type="SAM" id="Phobius"/>
    </source>
</evidence>
<dbReference type="PROSITE" id="PS50850">
    <property type="entry name" value="MFS"/>
    <property type="match status" value="1"/>
</dbReference>
<comment type="subcellular location">
    <subcellularLocation>
        <location evidence="1">Membrane</location>
        <topology evidence="1">Multi-pass membrane protein</topology>
    </subcellularLocation>
</comment>
<dbReference type="InterPro" id="IPR036259">
    <property type="entry name" value="MFS_trans_sf"/>
</dbReference>
<dbReference type="GeneID" id="89971767"/>
<dbReference type="RefSeq" id="XP_064705521.1">
    <property type="nucleotide sequence ID" value="XM_064847168.1"/>
</dbReference>
<dbReference type="InterPro" id="IPR005828">
    <property type="entry name" value="MFS_sugar_transport-like"/>
</dbReference>
<dbReference type="Proteomes" id="UP001358417">
    <property type="component" value="Unassembled WGS sequence"/>
</dbReference>
<dbReference type="Gene3D" id="1.20.1250.20">
    <property type="entry name" value="MFS general substrate transporter like domains"/>
    <property type="match status" value="1"/>
</dbReference>
<dbReference type="Pfam" id="PF00083">
    <property type="entry name" value="Sugar_tr"/>
    <property type="match status" value="1"/>
</dbReference>
<evidence type="ECO:0000256" key="5">
    <source>
        <dbReference type="ARBA" id="ARBA00023136"/>
    </source>
</evidence>
<name>A0AAV9N7D2_9EURO</name>
<feature type="transmembrane region" description="Helical" evidence="6">
    <location>
        <begin position="112"/>
        <end position="131"/>
    </location>
</feature>
<dbReference type="GO" id="GO:0005351">
    <property type="term" value="F:carbohydrate:proton symporter activity"/>
    <property type="evidence" value="ECO:0007669"/>
    <property type="project" value="TreeGrafter"/>
</dbReference>
<evidence type="ECO:0000313" key="8">
    <source>
        <dbReference type="EMBL" id="KAK5051021.1"/>
    </source>
</evidence>
<feature type="transmembrane region" description="Helical" evidence="6">
    <location>
        <begin position="334"/>
        <end position="351"/>
    </location>
</feature>
<feature type="transmembrane region" description="Helical" evidence="6">
    <location>
        <begin position="434"/>
        <end position="456"/>
    </location>
</feature>
<dbReference type="FunFam" id="1.20.1250.20:FF:000117">
    <property type="entry name" value="MFS hexose transporter"/>
    <property type="match status" value="1"/>
</dbReference>
<dbReference type="PANTHER" id="PTHR48022">
    <property type="entry name" value="PLASTIDIC GLUCOSE TRANSPORTER 4"/>
    <property type="match status" value="1"/>
</dbReference>
<accession>A0AAV9N7D2</accession>
<dbReference type="InterPro" id="IPR020846">
    <property type="entry name" value="MFS_dom"/>
</dbReference>
<evidence type="ECO:0000256" key="4">
    <source>
        <dbReference type="ARBA" id="ARBA00022989"/>
    </source>
</evidence>
<dbReference type="GO" id="GO:0016020">
    <property type="term" value="C:membrane"/>
    <property type="evidence" value="ECO:0007669"/>
    <property type="project" value="UniProtKB-SubCell"/>
</dbReference>
<keyword evidence="5 6" id="KW-0472">Membrane</keyword>
<dbReference type="SUPFAM" id="SSF103473">
    <property type="entry name" value="MFS general substrate transporter"/>
    <property type="match status" value="1"/>
</dbReference>
<comment type="caution">
    <text evidence="8">The sequence shown here is derived from an EMBL/GenBank/DDBJ whole genome shotgun (WGS) entry which is preliminary data.</text>
</comment>
<evidence type="ECO:0000256" key="3">
    <source>
        <dbReference type="ARBA" id="ARBA00022692"/>
    </source>
</evidence>
<organism evidence="8 9">
    <name type="scientific">Exophiala bonariae</name>
    <dbReference type="NCBI Taxonomy" id="1690606"/>
    <lineage>
        <taxon>Eukaryota</taxon>
        <taxon>Fungi</taxon>
        <taxon>Dikarya</taxon>
        <taxon>Ascomycota</taxon>
        <taxon>Pezizomycotina</taxon>
        <taxon>Eurotiomycetes</taxon>
        <taxon>Chaetothyriomycetidae</taxon>
        <taxon>Chaetothyriales</taxon>
        <taxon>Herpotrichiellaceae</taxon>
        <taxon>Exophiala</taxon>
    </lineage>
</organism>
<keyword evidence="4 6" id="KW-1133">Transmembrane helix</keyword>
<feature type="transmembrane region" description="Helical" evidence="6">
    <location>
        <begin position="171"/>
        <end position="196"/>
    </location>
</feature>
<reference evidence="8 9" key="1">
    <citation type="submission" date="2023-08" db="EMBL/GenBank/DDBJ databases">
        <title>Black Yeasts Isolated from many extreme environments.</title>
        <authorList>
            <person name="Coleine C."/>
            <person name="Stajich J.E."/>
            <person name="Selbmann L."/>
        </authorList>
    </citation>
    <scope>NUCLEOTIDE SEQUENCE [LARGE SCALE GENOMIC DNA]</scope>
    <source>
        <strain evidence="8 9">CCFEE 5792</strain>
    </source>
</reference>
<protein>
    <recommendedName>
        <fullName evidence="7">Major facilitator superfamily (MFS) profile domain-containing protein</fullName>
    </recommendedName>
</protein>
<evidence type="ECO:0000313" key="9">
    <source>
        <dbReference type="Proteomes" id="UP001358417"/>
    </source>
</evidence>
<keyword evidence="3 6" id="KW-0812">Transmembrane</keyword>
<comment type="similarity">
    <text evidence="2">Belongs to the major facilitator superfamily. Sugar transporter (TC 2.A.1.1) family.</text>
</comment>
<feature type="transmembrane region" description="Helical" evidence="6">
    <location>
        <begin position="82"/>
        <end position="100"/>
    </location>
</feature>
<dbReference type="EMBL" id="JAVRRD010000016">
    <property type="protein sequence ID" value="KAK5051021.1"/>
    <property type="molecule type" value="Genomic_DNA"/>
</dbReference>
<proteinExistence type="inferred from homology"/>
<feature type="domain" description="Major facilitator superfamily (MFS) profile" evidence="7">
    <location>
        <begin position="36"/>
        <end position="486"/>
    </location>
</feature>
<feature type="transmembrane region" description="Helical" evidence="6">
    <location>
        <begin position="137"/>
        <end position="159"/>
    </location>
</feature>
<feature type="transmembrane region" description="Helical" evidence="6">
    <location>
        <begin position="292"/>
        <end position="314"/>
    </location>
</feature>
<dbReference type="InterPro" id="IPR050360">
    <property type="entry name" value="MFS_Sugar_Transporters"/>
</dbReference>
<feature type="transmembrane region" description="Helical" evidence="6">
    <location>
        <begin position="358"/>
        <end position="374"/>
    </location>
</feature>
<sequence>MAPNISDLKTHEKGASDPIVQRLAQEDPVPWYKKPNLRLLYLLLFPTCMGIEITSGFDSQMINALQLSKQWQSYLHKPKGSWLGFINASYGLGAILSLPFVPIINDRFGRRWSIFIGSCIMVAGAIVQAFAQNTGNYIFARIMLGFGIPTCIVAASSLLGELGYPKERPVLTSLFNVSYFVGELLAAGICFGTNSIASHWQWRLPSILQAVPSLVQISLVLFLPESPRWLISKDRHEEALEILVKYHAEGDRDSEFVRAEMAQIQSTLAMEIEASKKSWLDLFATSGMRRRVILSTALGLFTQWSGNTLLSYYLGNLLKMIGWTNTTDIQKVNVGLSSWSLITAGTAALLVTRFRRRVMYMTCVLSLLAVYIGWTVCMERTMTSDAAGHINHGAGIGVLFFIFAYKPAYNIGYNALTYTYLVELWPFAERSRGIAYFQLWGRLAGFFTTFINPIALENIKWRWLIFYCCWLGFECVFVYFLFPETFGRTLEELAFIFEDKEKSDRAIAAVEKARAGVDENEKRAETVVEHVQDRV</sequence>
<evidence type="ECO:0000256" key="1">
    <source>
        <dbReference type="ARBA" id="ARBA00004141"/>
    </source>
</evidence>
<feature type="transmembrane region" description="Helical" evidence="6">
    <location>
        <begin position="386"/>
        <end position="404"/>
    </location>
</feature>
<evidence type="ECO:0000259" key="7">
    <source>
        <dbReference type="PROSITE" id="PS50850"/>
    </source>
</evidence>
<gene>
    <name evidence="8" type="ORF">LTR84_003580</name>
</gene>
<keyword evidence="9" id="KW-1185">Reference proteome</keyword>
<dbReference type="PANTHER" id="PTHR48022:SF29">
    <property type="entry name" value="SUGAR TRANSPORTER, PUTATIVE (AFU_ORTHOLOGUE AFUA_6G14500)-RELATED"/>
    <property type="match status" value="1"/>
</dbReference>
<evidence type="ECO:0000256" key="2">
    <source>
        <dbReference type="ARBA" id="ARBA00010992"/>
    </source>
</evidence>
<feature type="transmembrane region" description="Helical" evidence="6">
    <location>
        <begin position="463"/>
        <end position="482"/>
    </location>
</feature>
<dbReference type="AlphaFoldDB" id="A0AAV9N7D2"/>